<evidence type="ECO:0000313" key="1">
    <source>
        <dbReference type="EMBL" id="KAI8684860.1"/>
    </source>
</evidence>
<keyword evidence="2" id="KW-1185">Reference proteome</keyword>
<proteinExistence type="predicted"/>
<protein>
    <submittedName>
        <fullName evidence="1">Uncharacterized protein</fullName>
    </submittedName>
</protein>
<sequence>MGCGLSKEQRPSEANYVGTELIRMAPPTRRPGFRPDCSPPRGRVIPMPVGNPPLYEHVNAGLPGMSRPGTSSGIPTIPRIDITHDVIVEQDEALPVLPAGDSDQVATNEATNKATNTTTVEAGNKVATVAPKDAN</sequence>
<organism evidence="1 2">
    <name type="scientific">Fusarium keratoplasticum</name>
    <dbReference type="NCBI Taxonomy" id="1328300"/>
    <lineage>
        <taxon>Eukaryota</taxon>
        <taxon>Fungi</taxon>
        <taxon>Dikarya</taxon>
        <taxon>Ascomycota</taxon>
        <taxon>Pezizomycotina</taxon>
        <taxon>Sordariomycetes</taxon>
        <taxon>Hypocreomycetidae</taxon>
        <taxon>Hypocreales</taxon>
        <taxon>Nectriaceae</taxon>
        <taxon>Fusarium</taxon>
        <taxon>Fusarium solani species complex</taxon>
    </lineage>
</organism>
<gene>
    <name evidence="1" type="ORF">NCS57_00153200</name>
</gene>
<dbReference type="Proteomes" id="UP001065298">
    <property type="component" value="Chromosome 1"/>
</dbReference>
<accession>A0ACC0RH79</accession>
<evidence type="ECO:0000313" key="2">
    <source>
        <dbReference type="Proteomes" id="UP001065298"/>
    </source>
</evidence>
<dbReference type="EMBL" id="CM046503">
    <property type="protein sequence ID" value="KAI8684860.1"/>
    <property type="molecule type" value="Genomic_DNA"/>
</dbReference>
<name>A0ACC0RH79_9HYPO</name>
<comment type="caution">
    <text evidence="1">The sequence shown here is derived from an EMBL/GenBank/DDBJ whole genome shotgun (WGS) entry which is preliminary data.</text>
</comment>
<reference evidence="1" key="1">
    <citation type="submission" date="2022-06" db="EMBL/GenBank/DDBJ databases">
        <title>Fusarium solani species complex genomes reveal bases of compartmentalisation and animal pathogenesis.</title>
        <authorList>
            <person name="Tsai I.J."/>
        </authorList>
    </citation>
    <scope>NUCLEOTIDE SEQUENCE</scope>
    <source>
        <strain evidence="1">Fu6.1</strain>
    </source>
</reference>